<evidence type="ECO:0000256" key="3">
    <source>
        <dbReference type="ARBA" id="ARBA00008467"/>
    </source>
</evidence>
<dbReference type="InterPro" id="IPR016039">
    <property type="entry name" value="Thiolase-like"/>
</dbReference>
<gene>
    <name evidence="20" type="primary">fabB</name>
    <name evidence="20" type="ORF">QFW81_14555</name>
</gene>
<dbReference type="InterPro" id="IPR014031">
    <property type="entry name" value="Ketoacyl_synth_C"/>
</dbReference>
<evidence type="ECO:0000256" key="11">
    <source>
        <dbReference type="ARBA" id="ARBA00023160"/>
    </source>
</evidence>
<evidence type="ECO:0000256" key="12">
    <source>
        <dbReference type="ARBA" id="ARBA00023315"/>
    </source>
</evidence>
<evidence type="ECO:0000256" key="10">
    <source>
        <dbReference type="ARBA" id="ARBA00023098"/>
    </source>
</evidence>
<organism evidence="20 21">
    <name type="scientific">Luteimonas kalidii</name>
    <dbReference type="NCBI Taxonomy" id="3042025"/>
    <lineage>
        <taxon>Bacteria</taxon>
        <taxon>Pseudomonadati</taxon>
        <taxon>Pseudomonadota</taxon>
        <taxon>Gammaproteobacteria</taxon>
        <taxon>Lysobacterales</taxon>
        <taxon>Lysobacteraceae</taxon>
        <taxon>Luteimonas</taxon>
    </lineage>
</organism>
<sequence length="410" mass="42660">MSLNSGGRRVVVTGMGIVSCIGNDLETVTGALRESRPGIRADPVYAEMGLRSQVSGVPQLDLEALIDRKLRRFMGDAAAYAYVALRDAIAQSGLDEAQVSHPRTGLIMGSGGGSPTNQIESADTLRQRGIRRVGPYQVTRTMSSTVSACLATAFGVKGLNYSISSACATSAHCIGVAAQQIQAGLQDVVFAGGGEEVSWGMAMLFDGMGALSSKYNDTPERASRAYDADRDGFVIAGGGGALVLESLDHAQARGATILGELVGFGASSDGVDMVAPSGDGAIACMRMAIEGLDGGIDYINTHGTSTPVGDVSELRAMRAVFGEQMPPFSSTKSLTGHSLGATSVHEAIFCLLMLQRGFIAGSANVDTVDPEAVDLPLARESRDADLHTVLSNSFGFGGTNASLVLRRWEN</sequence>
<protein>
    <recommendedName>
        <fullName evidence="13">3-oxoacyl-[acyl-carrier-protein] synthase 1</fullName>
        <ecNumber evidence="5">2.3.1.41</ecNumber>
    </recommendedName>
    <alternativeName>
        <fullName evidence="14">3-oxoacyl-[acyl-carrier-protein] synthase I</fullName>
    </alternativeName>
    <alternativeName>
        <fullName evidence="15">Beta-ketoacyl-ACP synthase I</fullName>
    </alternativeName>
</protein>
<dbReference type="InterPro" id="IPR020841">
    <property type="entry name" value="PKS_Beta-ketoAc_synthase_dom"/>
</dbReference>
<accession>A0ABT6JWR9</accession>
<dbReference type="NCBIfam" id="NF005935">
    <property type="entry name" value="PRK07967.1"/>
    <property type="match status" value="1"/>
</dbReference>
<dbReference type="EMBL" id="JARXRO010000020">
    <property type="protein sequence ID" value="MDH5835135.1"/>
    <property type="molecule type" value="Genomic_DNA"/>
</dbReference>
<evidence type="ECO:0000256" key="17">
    <source>
        <dbReference type="ARBA" id="ARBA00048506"/>
    </source>
</evidence>
<evidence type="ECO:0000313" key="20">
    <source>
        <dbReference type="EMBL" id="MDH5835135.1"/>
    </source>
</evidence>
<keyword evidence="12 20" id="KW-0012">Acyltransferase</keyword>
<evidence type="ECO:0000256" key="4">
    <source>
        <dbReference type="ARBA" id="ARBA00011738"/>
    </source>
</evidence>
<dbReference type="Proteomes" id="UP001156873">
    <property type="component" value="Unassembled WGS sequence"/>
</dbReference>
<dbReference type="SMART" id="SM00825">
    <property type="entry name" value="PKS_KS"/>
    <property type="match status" value="1"/>
</dbReference>
<dbReference type="GO" id="GO:0004315">
    <property type="term" value="F:3-oxoacyl-[acyl-carrier-protein] synthase activity"/>
    <property type="evidence" value="ECO:0007669"/>
    <property type="project" value="UniProtKB-EC"/>
</dbReference>
<dbReference type="InterPro" id="IPR000794">
    <property type="entry name" value="Beta-ketoacyl_synthase"/>
</dbReference>
<comment type="catalytic activity">
    <reaction evidence="17">
        <text>a fatty acyl-[ACP] + malonyl-[ACP] + H(+) = a 3-oxoacyl-[ACP] + holo-[ACP] + CO2</text>
        <dbReference type="Rhea" id="RHEA:22836"/>
        <dbReference type="Rhea" id="RHEA-COMP:9623"/>
        <dbReference type="Rhea" id="RHEA-COMP:9685"/>
        <dbReference type="Rhea" id="RHEA-COMP:9916"/>
        <dbReference type="Rhea" id="RHEA-COMP:14125"/>
        <dbReference type="ChEBI" id="CHEBI:15378"/>
        <dbReference type="ChEBI" id="CHEBI:16526"/>
        <dbReference type="ChEBI" id="CHEBI:64479"/>
        <dbReference type="ChEBI" id="CHEBI:78449"/>
        <dbReference type="ChEBI" id="CHEBI:78776"/>
        <dbReference type="ChEBI" id="CHEBI:138651"/>
        <dbReference type="EC" id="2.3.1.41"/>
    </reaction>
    <physiologicalReaction direction="left-to-right" evidence="17">
        <dbReference type="Rhea" id="RHEA:22837"/>
    </physiologicalReaction>
</comment>
<evidence type="ECO:0000259" key="19">
    <source>
        <dbReference type="PROSITE" id="PS52004"/>
    </source>
</evidence>
<comment type="similarity">
    <text evidence="3 18">Belongs to the thiolase-like superfamily. Beta-ketoacyl-ACP synthases family.</text>
</comment>
<dbReference type="RefSeq" id="WP_280579772.1">
    <property type="nucleotide sequence ID" value="NZ_JARXRO010000020.1"/>
</dbReference>
<keyword evidence="8 18" id="KW-0808">Transferase</keyword>
<dbReference type="Pfam" id="PF02801">
    <property type="entry name" value="Ketoacyl-synt_C"/>
    <property type="match status" value="1"/>
</dbReference>
<evidence type="ECO:0000256" key="18">
    <source>
        <dbReference type="RuleBase" id="RU003694"/>
    </source>
</evidence>
<dbReference type="Gene3D" id="3.40.47.10">
    <property type="match status" value="2"/>
</dbReference>
<evidence type="ECO:0000256" key="16">
    <source>
        <dbReference type="ARBA" id="ARBA00048121"/>
    </source>
</evidence>
<evidence type="ECO:0000256" key="1">
    <source>
        <dbReference type="ARBA" id="ARBA00004496"/>
    </source>
</evidence>
<dbReference type="PANTHER" id="PTHR11712">
    <property type="entry name" value="POLYKETIDE SYNTHASE-RELATED"/>
    <property type="match status" value="1"/>
</dbReference>
<proteinExistence type="inferred from homology"/>
<keyword evidence="11" id="KW-0275">Fatty acid biosynthesis</keyword>
<evidence type="ECO:0000313" key="21">
    <source>
        <dbReference type="Proteomes" id="UP001156873"/>
    </source>
</evidence>
<evidence type="ECO:0000256" key="2">
    <source>
        <dbReference type="ARBA" id="ARBA00005194"/>
    </source>
</evidence>
<keyword evidence="6" id="KW-0963">Cytoplasm</keyword>
<comment type="subunit">
    <text evidence="4">Homodimer.</text>
</comment>
<keyword evidence="21" id="KW-1185">Reference proteome</keyword>
<dbReference type="CDD" id="cd00834">
    <property type="entry name" value="KAS_I_II"/>
    <property type="match status" value="1"/>
</dbReference>
<comment type="pathway">
    <text evidence="2">Lipid metabolism; fatty acid biosynthesis.</text>
</comment>
<dbReference type="EC" id="2.3.1.41" evidence="5"/>
<dbReference type="PROSITE" id="PS00606">
    <property type="entry name" value="KS3_1"/>
    <property type="match status" value="1"/>
</dbReference>
<name>A0ABT6JWR9_9GAMM</name>
<keyword evidence="7" id="KW-0444">Lipid biosynthesis</keyword>
<feature type="domain" description="Ketosynthase family 3 (KS3)" evidence="19">
    <location>
        <begin position="7"/>
        <end position="407"/>
    </location>
</feature>
<evidence type="ECO:0000256" key="7">
    <source>
        <dbReference type="ARBA" id="ARBA00022516"/>
    </source>
</evidence>
<comment type="subcellular location">
    <subcellularLocation>
        <location evidence="1">Cytoplasm</location>
    </subcellularLocation>
</comment>
<evidence type="ECO:0000256" key="8">
    <source>
        <dbReference type="ARBA" id="ARBA00022679"/>
    </source>
</evidence>
<keyword evidence="10" id="KW-0443">Lipid metabolism</keyword>
<evidence type="ECO:0000256" key="5">
    <source>
        <dbReference type="ARBA" id="ARBA00013191"/>
    </source>
</evidence>
<comment type="caution">
    <text evidence="20">The sequence shown here is derived from an EMBL/GenBank/DDBJ whole genome shotgun (WGS) entry which is preliminary data.</text>
</comment>
<dbReference type="PANTHER" id="PTHR11712:SF306">
    <property type="entry name" value="3-OXOACYL-[ACYL-CARRIER-PROTEIN] SYNTHASE 1"/>
    <property type="match status" value="1"/>
</dbReference>
<dbReference type="SUPFAM" id="SSF53901">
    <property type="entry name" value="Thiolase-like"/>
    <property type="match status" value="2"/>
</dbReference>
<dbReference type="InterPro" id="IPR018201">
    <property type="entry name" value="Ketoacyl_synth_AS"/>
</dbReference>
<reference evidence="20 21" key="1">
    <citation type="submission" date="2023-04" db="EMBL/GenBank/DDBJ databases">
        <title>Luteimonas sp. M1R5S59.</title>
        <authorList>
            <person name="Sun J.-Q."/>
        </authorList>
    </citation>
    <scope>NUCLEOTIDE SEQUENCE [LARGE SCALE GENOMIC DNA]</scope>
    <source>
        <strain evidence="20 21">M1R5S59</strain>
    </source>
</reference>
<dbReference type="InterPro" id="IPR014030">
    <property type="entry name" value="Ketoacyl_synth_N"/>
</dbReference>
<dbReference type="PROSITE" id="PS52004">
    <property type="entry name" value="KS3_2"/>
    <property type="match status" value="1"/>
</dbReference>
<dbReference type="Pfam" id="PF00109">
    <property type="entry name" value="ketoacyl-synt"/>
    <property type="match status" value="1"/>
</dbReference>
<evidence type="ECO:0000256" key="13">
    <source>
        <dbReference type="ARBA" id="ARBA00039450"/>
    </source>
</evidence>
<evidence type="ECO:0000256" key="9">
    <source>
        <dbReference type="ARBA" id="ARBA00022832"/>
    </source>
</evidence>
<evidence type="ECO:0000256" key="15">
    <source>
        <dbReference type="ARBA" id="ARBA00042143"/>
    </source>
</evidence>
<comment type="catalytic activity">
    <reaction evidence="16">
        <text>(3Z)-decenoyl-[ACP] + malonyl-[ACP] + H(+) = 3-oxo-(5Z)-dodecenoyl-[ACP] + holo-[ACP] + CO2</text>
        <dbReference type="Rhea" id="RHEA:54940"/>
        <dbReference type="Rhea" id="RHEA-COMP:9623"/>
        <dbReference type="Rhea" id="RHEA-COMP:9685"/>
        <dbReference type="Rhea" id="RHEA-COMP:9927"/>
        <dbReference type="Rhea" id="RHEA-COMP:14042"/>
        <dbReference type="ChEBI" id="CHEBI:15378"/>
        <dbReference type="ChEBI" id="CHEBI:16526"/>
        <dbReference type="ChEBI" id="CHEBI:64479"/>
        <dbReference type="ChEBI" id="CHEBI:78449"/>
        <dbReference type="ChEBI" id="CHEBI:78798"/>
        <dbReference type="ChEBI" id="CHEBI:138410"/>
    </reaction>
    <physiologicalReaction direction="left-to-right" evidence="16">
        <dbReference type="Rhea" id="RHEA:54941"/>
    </physiologicalReaction>
</comment>
<evidence type="ECO:0000256" key="14">
    <source>
        <dbReference type="ARBA" id="ARBA00041620"/>
    </source>
</evidence>
<keyword evidence="9" id="KW-0276">Fatty acid metabolism</keyword>
<evidence type="ECO:0000256" key="6">
    <source>
        <dbReference type="ARBA" id="ARBA00022490"/>
    </source>
</evidence>